<gene>
    <name evidence="2" type="ORF">IAD06_09025</name>
</gene>
<dbReference type="InterPro" id="IPR029080">
    <property type="entry name" value="Imm40"/>
</dbReference>
<reference evidence="2" key="1">
    <citation type="submission" date="2020-10" db="EMBL/GenBank/DDBJ databases">
        <authorList>
            <person name="Gilroy R."/>
        </authorList>
    </citation>
    <scope>NUCLEOTIDE SEQUENCE</scope>
    <source>
        <strain evidence="2">21143</strain>
    </source>
</reference>
<evidence type="ECO:0000259" key="1">
    <source>
        <dbReference type="Pfam" id="PF15569"/>
    </source>
</evidence>
<accession>A0A9D1GHB6</accession>
<dbReference type="EMBL" id="DVKT01000067">
    <property type="protein sequence ID" value="HIT40159.1"/>
    <property type="molecule type" value="Genomic_DNA"/>
</dbReference>
<dbReference type="AlphaFoldDB" id="A0A9D1GHB6"/>
<comment type="caution">
    <text evidence="2">The sequence shown here is derived from an EMBL/GenBank/DDBJ whole genome shotgun (WGS) entry which is preliminary data.</text>
</comment>
<organism evidence="2 3">
    <name type="scientific">Candidatus Caccoplasma intestinavium</name>
    <dbReference type="NCBI Taxonomy" id="2840716"/>
    <lineage>
        <taxon>Bacteria</taxon>
        <taxon>Pseudomonadati</taxon>
        <taxon>Bacteroidota</taxon>
        <taxon>Bacteroidia</taxon>
        <taxon>Bacteroidales</taxon>
        <taxon>Bacteroidaceae</taxon>
        <taxon>Bacteroidaceae incertae sedis</taxon>
        <taxon>Candidatus Caccoplasma</taxon>
    </lineage>
</organism>
<reference evidence="2" key="2">
    <citation type="journal article" date="2021" name="PeerJ">
        <title>Extensive microbial diversity within the chicken gut microbiome revealed by metagenomics and culture.</title>
        <authorList>
            <person name="Gilroy R."/>
            <person name="Ravi A."/>
            <person name="Getino M."/>
            <person name="Pursley I."/>
            <person name="Horton D.L."/>
            <person name="Alikhan N.F."/>
            <person name="Baker D."/>
            <person name="Gharbi K."/>
            <person name="Hall N."/>
            <person name="Watson M."/>
            <person name="Adriaenssens E.M."/>
            <person name="Foster-Nyarko E."/>
            <person name="Jarju S."/>
            <person name="Secka A."/>
            <person name="Antonio M."/>
            <person name="Oren A."/>
            <person name="Chaudhuri R.R."/>
            <person name="La Ragione R."/>
            <person name="Hildebrand F."/>
            <person name="Pallen M.J."/>
        </authorList>
    </citation>
    <scope>NUCLEOTIDE SEQUENCE</scope>
    <source>
        <strain evidence="2">21143</strain>
    </source>
</reference>
<sequence>MKNICSHFYVKNSFPHYSLESLGIDGIAYPIEYAIQLIDMVENKNVAILGGDLYRMKDSSIESTYDNWYCDTLPIERLSDFVQRSHVTAKEYLTSYPVTLGDKILVLFVLEYEDALDEHEIVKYNPLFYNVDGAYCRDEWTSVSDIGENFDGKVLTAEEYLMVESCYIDAACDIIQISDLDKLVIEYIEKDEKWIEQRMKSSKIPTQDLSLLPIIKKLNQGYELDISEFRDAARLCLREYVYIVFCGTNHSLKIDFGYDYYMYIKCLLNKKILQSIVVRYNLFLNPR</sequence>
<evidence type="ECO:0000313" key="3">
    <source>
        <dbReference type="Proteomes" id="UP000886722"/>
    </source>
</evidence>
<evidence type="ECO:0000313" key="2">
    <source>
        <dbReference type="EMBL" id="HIT40159.1"/>
    </source>
</evidence>
<dbReference type="Proteomes" id="UP000886722">
    <property type="component" value="Unassembled WGS sequence"/>
</dbReference>
<proteinExistence type="predicted"/>
<dbReference type="Pfam" id="PF15569">
    <property type="entry name" value="Imm40"/>
    <property type="match status" value="1"/>
</dbReference>
<name>A0A9D1GHB6_9BACT</name>
<protein>
    <recommendedName>
        <fullName evidence="1">Immunity protein 40 domain-containing protein</fullName>
    </recommendedName>
</protein>
<feature type="domain" description="Immunity protein 40" evidence="1">
    <location>
        <begin position="18"/>
        <end position="109"/>
    </location>
</feature>